<dbReference type="Proteomes" id="UP000053660">
    <property type="component" value="Unassembled WGS sequence"/>
</dbReference>
<accession>A0A0B1TG09</accession>
<reference evidence="2 3" key="1">
    <citation type="submission" date="2014-03" db="EMBL/GenBank/DDBJ databases">
        <title>Draft genome of the hookworm Oesophagostomum dentatum.</title>
        <authorList>
            <person name="Mitreva M."/>
        </authorList>
    </citation>
    <scope>NUCLEOTIDE SEQUENCE [LARGE SCALE GENOMIC DNA]</scope>
    <source>
        <strain evidence="2 3">OD-Hann</strain>
    </source>
</reference>
<organism evidence="2 3">
    <name type="scientific">Oesophagostomum dentatum</name>
    <name type="common">Nodular worm</name>
    <dbReference type="NCBI Taxonomy" id="61180"/>
    <lineage>
        <taxon>Eukaryota</taxon>
        <taxon>Metazoa</taxon>
        <taxon>Ecdysozoa</taxon>
        <taxon>Nematoda</taxon>
        <taxon>Chromadorea</taxon>
        <taxon>Rhabditida</taxon>
        <taxon>Rhabditina</taxon>
        <taxon>Rhabditomorpha</taxon>
        <taxon>Strongyloidea</taxon>
        <taxon>Strongylidae</taxon>
        <taxon>Oesophagostomum</taxon>
    </lineage>
</organism>
<feature type="compositionally biased region" description="Basic and acidic residues" evidence="1">
    <location>
        <begin position="123"/>
        <end position="132"/>
    </location>
</feature>
<evidence type="ECO:0008006" key="4">
    <source>
        <dbReference type="Google" id="ProtNLM"/>
    </source>
</evidence>
<evidence type="ECO:0000256" key="1">
    <source>
        <dbReference type="SAM" id="MobiDB-lite"/>
    </source>
</evidence>
<name>A0A0B1TG09_OESDE</name>
<evidence type="ECO:0000313" key="3">
    <source>
        <dbReference type="Proteomes" id="UP000053660"/>
    </source>
</evidence>
<sequence length="286" mass="31255">ETANDEELVIVDEPIEAEFGDGACSSDFIPSGSGKNGVGRFHDEMPEAKKRKKCSNMHPAETELLFKLVARDFSEYNKKFKSGSMLIGSKTGKTPRQKLHEVWANEVSALGISSRSADQIAEKVRKGNDKTRKAISTDNQRMRGTGGGTGPPPVELPLHLEPLREVMLGEHNVAGIPGVSDDEDNNFGTQKEVPAMQIRDVSPERCTSTPAAEAEEVVVPIYSGKTTTGKVREATSLAEMRIRLLQTEIEGAEAKKKYYELKSLLVQKQLAALQDCHAPTATRSSF</sequence>
<feature type="non-terminal residue" evidence="2">
    <location>
        <position position="1"/>
    </location>
</feature>
<gene>
    <name evidence="2" type="ORF">OESDEN_03897</name>
</gene>
<feature type="region of interest" description="Disordered" evidence="1">
    <location>
        <begin position="123"/>
        <end position="153"/>
    </location>
</feature>
<dbReference type="EMBL" id="KN549752">
    <property type="protein sequence ID" value="KHJ96144.1"/>
    <property type="molecule type" value="Genomic_DNA"/>
</dbReference>
<dbReference type="AlphaFoldDB" id="A0A0B1TG09"/>
<evidence type="ECO:0000313" key="2">
    <source>
        <dbReference type="EMBL" id="KHJ96144.1"/>
    </source>
</evidence>
<dbReference type="OrthoDB" id="10326019at2759"/>
<keyword evidence="3" id="KW-1185">Reference proteome</keyword>
<proteinExistence type="predicted"/>
<protein>
    <recommendedName>
        <fullName evidence="4">Myb/SANT-like DNA-binding domain-containing protein</fullName>
    </recommendedName>
</protein>